<feature type="non-terminal residue" evidence="1">
    <location>
        <position position="1"/>
    </location>
</feature>
<evidence type="ECO:0000313" key="1">
    <source>
        <dbReference type="EMBL" id="KAB2040572.1"/>
    </source>
</evidence>
<dbReference type="Proteomes" id="UP000327439">
    <property type="component" value="Chromosome D02"/>
</dbReference>
<dbReference type="EMBL" id="CM018216">
    <property type="protein sequence ID" value="KAB2040572.1"/>
    <property type="molecule type" value="Genomic_DNA"/>
</dbReference>
<evidence type="ECO:0000313" key="2">
    <source>
        <dbReference type="Proteomes" id="UP000327439"/>
    </source>
</evidence>
<gene>
    <name evidence="1" type="ORF">ES319_D02G093500v1</name>
</gene>
<accession>A0A5J5SAE1</accession>
<organism evidence="1 2">
    <name type="scientific">Gossypium barbadense</name>
    <name type="common">Sea Island cotton</name>
    <name type="synonym">Hibiscus barbadensis</name>
    <dbReference type="NCBI Taxonomy" id="3634"/>
    <lineage>
        <taxon>Eukaryota</taxon>
        <taxon>Viridiplantae</taxon>
        <taxon>Streptophyta</taxon>
        <taxon>Embryophyta</taxon>
        <taxon>Tracheophyta</taxon>
        <taxon>Spermatophyta</taxon>
        <taxon>Magnoliopsida</taxon>
        <taxon>eudicotyledons</taxon>
        <taxon>Gunneridae</taxon>
        <taxon>Pentapetalae</taxon>
        <taxon>rosids</taxon>
        <taxon>malvids</taxon>
        <taxon>Malvales</taxon>
        <taxon>Malvaceae</taxon>
        <taxon>Malvoideae</taxon>
        <taxon>Gossypium</taxon>
    </lineage>
</organism>
<proteinExistence type="predicted"/>
<name>A0A5J5SAE1_GOSBA</name>
<protein>
    <submittedName>
        <fullName evidence="1">Uncharacterized protein</fullName>
    </submittedName>
</protein>
<keyword evidence="2" id="KW-1185">Reference proteome</keyword>
<reference evidence="2" key="1">
    <citation type="journal article" date="2020" name="Nat. Genet.">
        <title>Genomic diversifications of five Gossypium allopolyploid species and their impact on cotton improvement.</title>
        <authorList>
            <person name="Chen Z.J."/>
            <person name="Sreedasyam A."/>
            <person name="Ando A."/>
            <person name="Song Q."/>
            <person name="De Santiago L.M."/>
            <person name="Hulse-Kemp A.M."/>
            <person name="Ding M."/>
            <person name="Ye W."/>
            <person name="Kirkbride R.C."/>
            <person name="Jenkins J."/>
            <person name="Plott C."/>
            <person name="Lovell J."/>
            <person name="Lin Y.M."/>
            <person name="Vaughn R."/>
            <person name="Liu B."/>
            <person name="Simpson S."/>
            <person name="Scheffler B.E."/>
            <person name="Wen L."/>
            <person name="Saski C.A."/>
            <person name="Grover C.E."/>
            <person name="Hu G."/>
            <person name="Conover J.L."/>
            <person name="Carlson J.W."/>
            <person name="Shu S."/>
            <person name="Boston L.B."/>
            <person name="Williams M."/>
            <person name="Peterson D.G."/>
            <person name="McGee K."/>
            <person name="Jones D.C."/>
            <person name="Wendel J.F."/>
            <person name="Stelly D.M."/>
            <person name="Grimwood J."/>
            <person name="Schmutz J."/>
        </authorList>
    </citation>
    <scope>NUCLEOTIDE SEQUENCE [LARGE SCALE GENOMIC DNA]</scope>
    <source>
        <strain evidence="2">cv. 3-79</strain>
    </source>
</reference>
<sequence length="70" mass="7957">FPHFCTSLLLENISSLQCTERWSSPSACLRWKSLKHDPSATYCFTVSVSRDSPNNRTGNARNQMSIFPSF</sequence>
<dbReference type="AlphaFoldDB" id="A0A5J5SAE1"/>